<evidence type="ECO:0000313" key="3">
    <source>
        <dbReference type="Proteomes" id="UP000001593"/>
    </source>
</evidence>
<reference evidence="2 3" key="1">
    <citation type="journal article" date="2007" name="Science">
        <title>Sea anemone genome reveals ancestral eumetazoan gene repertoire and genomic organization.</title>
        <authorList>
            <person name="Putnam N.H."/>
            <person name="Srivastava M."/>
            <person name="Hellsten U."/>
            <person name="Dirks B."/>
            <person name="Chapman J."/>
            <person name="Salamov A."/>
            <person name="Terry A."/>
            <person name="Shapiro H."/>
            <person name="Lindquist E."/>
            <person name="Kapitonov V.V."/>
            <person name="Jurka J."/>
            <person name="Genikhovich G."/>
            <person name="Grigoriev I.V."/>
            <person name="Lucas S.M."/>
            <person name="Steele R.E."/>
            <person name="Finnerty J.R."/>
            <person name="Technau U."/>
            <person name="Martindale M.Q."/>
            <person name="Rokhsar D.S."/>
        </authorList>
    </citation>
    <scope>NUCLEOTIDE SEQUENCE [LARGE SCALE GENOMIC DNA]</scope>
    <source>
        <strain evidence="3">CH2 X CH6</strain>
    </source>
</reference>
<keyword evidence="3" id="KW-1185">Reference proteome</keyword>
<dbReference type="PhylomeDB" id="A7SPC8"/>
<dbReference type="EMBL" id="DS469732">
    <property type="protein sequence ID" value="EDO34414.1"/>
    <property type="molecule type" value="Genomic_DNA"/>
</dbReference>
<dbReference type="PANTHER" id="PTHR15208">
    <property type="entry name" value="RECEPTOR-BINDING CANCER ANTIGEN EXPRESSED ON SISO CELLS CANCER ASSOCIATED SURFACE ANTIGEN RCAS1 ESTROGEN RECEPTOR-BINDING FRAGMENT- ASSOCIATED GENE 9 PROTEIN"/>
    <property type="match status" value="1"/>
</dbReference>
<organism evidence="2 3">
    <name type="scientific">Nematostella vectensis</name>
    <name type="common">Starlet sea anemone</name>
    <dbReference type="NCBI Taxonomy" id="45351"/>
    <lineage>
        <taxon>Eukaryota</taxon>
        <taxon>Metazoa</taxon>
        <taxon>Cnidaria</taxon>
        <taxon>Anthozoa</taxon>
        <taxon>Hexacorallia</taxon>
        <taxon>Actiniaria</taxon>
        <taxon>Edwardsiidae</taxon>
        <taxon>Nematostella</taxon>
    </lineage>
</organism>
<feature type="region of interest" description="Disordered" evidence="1">
    <location>
        <begin position="29"/>
        <end position="98"/>
    </location>
</feature>
<dbReference type="Proteomes" id="UP000001593">
    <property type="component" value="Unassembled WGS sequence"/>
</dbReference>
<dbReference type="InterPro" id="IPR017025">
    <property type="entry name" value="Cancer-assoc_antigen_RCAS1"/>
</dbReference>
<dbReference type="KEGG" id="nve:5505761"/>
<protein>
    <submittedName>
        <fullName evidence="2">Uncharacterized protein</fullName>
    </submittedName>
</protein>
<feature type="compositionally biased region" description="Polar residues" evidence="1">
    <location>
        <begin position="35"/>
        <end position="49"/>
    </location>
</feature>
<feature type="non-terminal residue" evidence="2">
    <location>
        <position position="98"/>
    </location>
</feature>
<dbReference type="HOGENOM" id="CLU_2339530_0_0_1"/>
<name>A7SPC8_NEMVE</name>
<feature type="compositionally biased region" description="Basic and acidic residues" evidence="1">
    <location>
        <begin position="76"/>
        <end position="87"/>
    </location>
</feature>
<dbReference type="OrthoDB" id="10017216at2759"/>
<dbReference type="STRING" id="45351.A7SPC8"/>
<sequence>MKVFRLNFGRLCSCFVFILNLIKKIFGRGRERKTSQSGLPSSASLPTESMSDKWEDWGDEFSIKIEPTSPPPDSAQHAETDEQDLFKDMTPVFQKPKK</sequence>
<dbReference type="AlphaFoldDB" id="A7SPC8"/>
<evidence type="ECO:0000313" key="2">
    <source>
        <dbReference type="EMBL" id="EDO34414.1"/>
    </source>
</evidence>
<dbReference type="InParanoid" id="A7SPC8"/>
<accession>A7SPC8</accession>
<dbReference type="PANTHER" id="PTHR15208:SF2">
    <property type="entry name" value="RECEPTOR-BINDING CANCER ANTIGEN EXPRESSED ON SISO CELLS"/>
    <property type="match status" value="1"/>
</dbReference>
<gene>
    <name evidence="2" type="ORF">NEMVEDRAFT_v1g246552</name>
</gene>
<proteinExistence type="predicted"/>
<evidence type="ECO:0000256" key="1">
    <source>
        <dbReference type="SAM" id="MobiDB-lite"/>
    </source>
</evidence>